<accession>A0A0F9DQ14</accession>
<dbReference type="AlphaFoldDB" id="A0A0F9DQ14"/>
<dbReference type="EMBL" id="LAZR01038364">
    <property type="protein sequence ID" value="KKL19751.1"/>
    <property type="molecule type" value="Genomic_DNA"/>
</dbReference>
<reference evidence="3" key="1">
    <citation type="journal article" date="2015" name="Nature">
        <title>Complex archaea that bridge the gap between prokaryotes and eukaryotes.</title>
        <authorList>
            <person name="Spang A."/>
            <person name="Saw J.H."/>
            <person name="Jorgensen S.L."/>
            <person name="Zaremba-Niedzwiedzka K."/>
            <person name="Martijn J."/>
            <person name="Lind A.E."/>
            <person name="van Eijk R."/>
            <person name="Schleper C."/>
            <person name="Guy L."/>
            <person name="Ettema T.J."/>
        </authorList>
    </citation>
    <scope>NUCLEOTIDE SEQUENCE</scope>
</reference>
<name>A0A0F9DQ14_9ZZZZ</name>
<evidence type="ECO:0000259" key="2">
    <source>
        <dbReference type="Pfam" id="PF01627"/>
    </source>
</evidence>
<dbReference type="Gene3D" id="1.20.120.160">
    <property type="entry name" value="HPT domain"/>
    <property type="match status" value="1"/>
</dbReference>
<dbReference type="GO" id="GO:0000160">
    <property type="term" value="P:phosphorelay signal transduction system"/>
    <property type="evidence" value="ECO:0007669"/>
    <property type="project" value="InterPro"/>
</dbReference>
<proteinExistence type="predicted"/>
<dbReference type="SUPFAM" id="SSF47226">
    <property type="entry name" value="Histidine-containing phosphotransfer domain, HPT domain"/>
    <property type="match status" value="1"/>
</dbReference>
<keyword evidence="1" id="KW-1133">Transmembrane helix</keyword>
<keyword evidence="1" id="KW-0812">Transmembrane</keyword>
<protein>
    <recommendedName>
        <fullName evidence="2">HPt domain-containing protein</fullName>
    </recommendedName>
</protein>
<sequence>MIATILLIIASIIISIIQIVSIYLARHNFDTKLKIILNILVFLFMGVIFFTSFFLSTETYLPKNIVLILWYISIISWVFSISLLSIIHKFHGACCYTGVPKLKALAEALETALKGDCDLSYIEPELFELQDELNNLISDAGLVEH</sequence>
<keyword evidence="1" id="KW-0472">Membrane</keyword>
<organism evidence="3">
    <name type="scientific">marine sediment metagenome</name>
    <dbReference type="NCBI Taxonomy" id="412755"/>
    <lineage>
        <taxon>unclassified sequences</taxon>
        <taxon>metagenomes</taxon>
        <taxon>ecological metagenomes</taxon>
    </lineage>
</organism>
<feature type="transmembrane region" description="Helical" evidence="1">
    <location>
        <begin position="36"/>
        <end position="55"/>
    </location>
</feature>
<dbReference type="InterPro" id="IPR008207">
    <property type="entry name" value="Sig_transdc_His_kin_Hpt_dom"/>
</dbReference>
<comment type="caution">
    <text evidence="3">The sequence shown here is derived from an EMBL/GenBank/DDBJ whole genome shotgun (WGS) entry which is preliminary data.</text>
</comment>
<dbReference type="InterPro" id="IPR036641">
    <property type="entry name" value="HPT_dom_sf"/>
</dbReference>
<evidence type="ECO:0000313" key="3">
    <source>
        <dbReference type="EMBL" id="KKL19751.1"/>
    </source>
</evidence>
<gene>
    <name evidence="3" type="ORF">LCGC14_2462340</name>
</gene>
<feature type="domain" description="HPt" evidence="2">
    <location>
        <begin position="83"/>
        <end position="137"/>
    </location>
</feature>
<dbReference type="Pfam" id="PF01627">
    <property type="entry name" value="Hpt"/>
    <property type="match status" value="1"/>
</dbReference>
<feature type="transmembrane region" description="Helical" evidence="1">
    <location>
        <begin position="6"/>
        <end position="24"/>
    </location>
</feature>
<feature type="transmembrane region" description="Helical" evidence="1">
    <location>
        <begin position="67"/>
        <end position="87"/>
    </location>
</feature>
<evidence type="ECO:0000256" key="1">
    <source>
        <dbReference type="SAM" id="Phobius"/>
    </source>
</evidence>